<dbReference type="EMBL" id="BMAW01115533">
    <property type="protein sequence ID" value="GFT66530.1"/>
    <property type="molecule type" value="Genomic_DNA"/>
</dbReference>
<sequence length="102" mass="12091">MEISPEIKRTRFPKRFRDEYLGLLVQRPLKRKFVRPFEINGIVLVDQDNLKKSYWLIGHVIDIYTGKDNHVRVMKMKTKAGESTQPVKNCIILNFLHLLKLI</sequence>
<protein>
    <recommendedName>
        <fullName evidence="1">DUF5641 domain-containing protein</fullName>
    </recommendedName>
</protein>
<dbReference type="AlphaFoldDB" id="A0A8X6PEI8"/>
<dbReference type="InterPro" id="IPR040676">
    <property type="entry name" value="DUF5641"/>
</dbReference>
<accession>A0A8X6PEI8</accession>
<dbReference type="OrthoDB" id="6433784at2759"/>
<comment type="caution">
    <text evidence="2">The sequence shown here is derived from an EMBL/GenBank/DDBJ whole genome shotgun (WGS) entry which is preliminary data.</text>
</comment>
<keyword evidence="3" id="KW-1185">Reference proteome</keyword>
<gene>
    <name evidence="2" type="ORF">NPIL_366371</name>
</gene>
<dbReference type="Pfam" id="PF18701">
    <property type="entry name" value="DUF5641"/>
    <property type="match status" value="1"/>
</dbReference>
<proteinExistence type="predicted"/>
<organism evidence="2 3">
    <name type="scientific">Nephila pilipes</name>
    <name type="common">Giant wood spider</name>
    <name type="synonym">Nephila maculata</name>
    <dbReference type="NCBI Taxonomy" id="299642"/>
    <lineage>
        <taxon>Eukaryota</taxon>
        <taxon>Metazoa</taxon>
        <taxon>Ecdysozoa</taxon>
        <taxon>Arthropoda</taxon>
        <taxon>Chelicerata</taxon>
        <taxon>Arachnida</taxon>
        <taxon>Araneae</taxon>
        <taxon>Araneomorphae</taxon>
        <taxon>Entelegynae</taxon>
        <taxon>Araneoidea</taxon>
        <taxon>Nephilidae</taxon>
        <taxon>Nephila</taxon>
    </lineage>
</organism>
<feature type="domain" description="DUF5641" evidence="1">
    <location>
        <begin position="9"/>
        <end position="92"/>
    </location>
</feature>
<name>A0A8X6PEI8_NEPPI</name>
<evidence type="ECO:0000259" key="1">
    <source>
        <dbReference type="Pfam" id="PF18701"/>
    </source>
</evidence>
<evidence type="ECO:0000313" key="2">
    <source>
        <dbReference type="EMBL" id="GFT66530.1"/>
    </source>
</evidence>
<dbReference type="Proteomes" id="UP000887013">
    <property type="component" value="Unassembled WGS sequence"/>
</dbReference>
<evidence type="ECO:0000313" key="3">
    <source>
        <dbReference type="Proteomes" id="UP000887013"/>
    </source>
</evidence>
<reference evidence="2" key="1">
    <citation type="submission" date="2020-08" db="EMBL/GenBank/DDBJ databases">
        <title>Multicomponent nature underlies the extraordinary mechanical properties of spider dragline silk.</title>
        <authorList>
            <person name="Kono N."/>
            <person name="Nakamura H."/>
            <person name="Mori M."/>
            <person name="Yoshida Y."/>
            <person name="Ohtoshi R."/>
            <person name="Malay A.D."/>
            <person name="Moran D.A.P."/>
            <person name="Tomita M."/>
            <person name="Numata K."/>
            <person name="Arakawa K."/>
        </authorList>
    </citation>
    <scope>NUCLEOTIDE SEQUENCE</scope>
</reference>